<keyword evidence="8" id="KW-1185">Reference proteome</keyword>
<comment type="caution">
    <text evidence="7">The sequence shown here is derived from an EMBL/GenBank/DDBJ whole genome shotgun (WGS) entry which is preliminary data.</text>
</comment>
<evidence type="ECO:0000256" key="2">
    <source>
        <dbReference type="ARBA" id="ARBA00022723"/>
    </source>
</evidence>
<proteinExistence type="inferred from homology"/>
<dbReference type="SMART" id="SM00829">
    <property type="entry name" value="PKS_ER"/>
    <property type="match status" value="1"/>
</dbReference>
<dbReference type="InterPro" id="IPR036291">
    <property type="entry name" value="NAD(P)-bd_dom_sf"/>
</dbReference>
<evidence type="ECO:0000259" key="6">
    <source>
        <dbReference type="SMART" id="SM00829"/>
    </source>
</evidence>
<evidence type="ECO:0000313" key="8">
    <source>
        <dbReference type="Proteomes" id="UP000214365"/>
    </source>
</evidence>
<feature type="domain" description="Enoyl reductase (ER)" evidence="6">
    <location>
        <begin position="9"/>
        <end position="276"/>
    </location>
</feature>
<evidence type="ECO:0000256" key="5">
    <source>
        <dbReference type="RuleBase" id="RU361277"/>
    </source>
</evidence>
<keyword evidence="3 5" id="KW-0862">Zinc</keyword>
<dbReference type="SUPFAM" id="SSF50129">
    <property type="entry name" value="GroES-like"/>
    <property type="match status" value="1"/>
</dbReference>
<dbReference type="EMBL" id="LFMY01000012">
    <property type="protein sequence ID" value="OKL57276.1"/>
    <property type="molecule type" value="Genomic_DNA"/>
</dbReference>
<dbReference type="Proteomes" id="UP000214365">
    <property type="component" value="Unassembled WGS sequence"/>
</dbReference>
<dbReference type="GO" id="GO:0008270">
    <property type="term" value="F:zinc ion binding"/>
    <property type="evidence" value="ECO:0007669"/>
    <property type="project" value="InterPro"/>
</dbReference>
<dbReference type="InterPro" id="IPR013154">
    <property type="entry name" value="ADH-like_N"/>
</dbReference>
<dbReference type="InterPro" id="IPR013149">
    <property type="entry name" value="ADH-like_C"/>
</dbReference>
<dbReference type="AlphaFoldDB" id="A0A225AQT2"/>
<keyword evidence="2 5" id="KW-0479">Metal-binding</keyword>
<evidence type="ECO:0000256" key="3">
    <source>
        <dbReference type="ARBA" id="ARBA00022833"/>
    </source>
</evidence>
<dbReference type="GO" id="GO:0016616">
    <property type="term" value="F:oxidoreductase activity, acting on the CH-OH group of donors, NAD or NADP as acceptor"/>
    <property type="evidence" value="ECO:0007669"/>
    <property type="project" value="InterPro"/>
</dbReference>
<organism evidence="7 8">
    <name type="scientific">Talaromyces atroroseus</name>
    <dbReference type="NCBI Taxonomy" id="1441469"/>
    <lineage>
        <taxon>Eukaryota</taxon>
        <taxon>Fungi</taxon>
        <taxon>Dikarya</taxon>
        <taxon>Ascomycota</taxon>
        <taxon>Pezizomycotina</taxon>
        <taxon>Eurotiomycetes</taxon>
        <taxon>Eurotiomycetidae</taxon>
        <taxon>Eurotiales</taxon>
        <taxon>Trichocomaceae</taxon>
        <taxon>Talaromyces</taxon>
        <taxon>Talaromyces sect. Trachyspermi</taxon>
    </lineage>
</organism>
<dbReference type="RefSeq" id="XP_020117397.1">
    <property type="nucleotide sequence ID" value="XM_020262489.1"/>
</dbReference>
<dbReference type="Gene3D" id="3.90.180.10">
    <property type="entry name" value="Medium-chain alcohol dehydrogenases, catalytic domain"/>
    <property type="match status" value="1"/>
</dbReference>
<gene>
    <name evidence="7" type="ORF">UA08_07580</name>
</gene>
<dbReference type="SUPFAM" id="SSF51735">
    <property type="entry name" value="NAD(P)-binding Rossmann-fold domains"/>
    <property type="match status" value="1"/>
</dbReference>
<dbReference type="Gene3D" id="3.40.50.720">
    <property type="entry name" value="NAD(P)-binding Rossmann-like Domain"/>
    <property type="match status" value="1"/>
</dbReference>
<comment type="cofactor">
    <cofactor evidence="1 5">
        <name>Zn(2+)</name>
        <dbReference type="ChEBI" id="CHEBI:29105"/>
    </cofactor>
</comment>
<dbReference type="InterPro" id="IPR002328">
    <property type="entry name" value="ADH_Zn_CS"/>
</dbReference>
<dbReference type="GeneID" id="31007336"/>
<comment type="similarity">
    <text evidence="5">Belongs to the zinc-containing alcohol dehydrogenase family.</text>
</comment>
<dbReference type="InterPro" id="IPR020843">
    <property type="entry name" value="ER"/>
</dbReference>
<evidence type="ECO:0000313" key="7">
    <source>
        <dbReference type="EMBL" id="OKL57276.1"/>
    </source>
</evidence>
<name>A0A225AQT2_TALAT</name>
<reference evidence="7 8" key="1">
    <citation type="submission" date="2015-06" db="EMBL/GenBank/DDBJ databases">
        <title>Talaromyces atroroseus IBT 11181 draft genome.</title>
        <authorList>
            <person name="Rasmussen K.B."/>
            <person name="Rasmussen S."/>
            <person name="Petersen B."/>
            <person name="Sicheritz-Ponten T."/>
            <person name="Mortensen U.H."/>
            <person name="Thrane U."/>
        </authorList>
    </citation>
    <scope>NUCLEOTIDE SEQUENCE [LARGE SCALE GENOMIC DNA]</scope>
    <source>
        <strain evidence="7 8">IBT 11181</strain>
    </source>
</reference>
<dbReference type="PROSITE" id="PS00065">
    <property type="entry name" value="D_2_HYDROXYACID_DH_1"/>
    <property type="match status" value="1"/>
</dbReference>
<dbReference type="Pfam" id="PF08240">
    <property type="entry name" value="ADH_N"/>
    <property type="match status" value="1"/>
</dbReference>
<accession>A0A225AQT2</accession>
<evidence type="ECO:0000256" key="4">
    <source>
        <dbReference type="ARBA" id="ARBA00023002"/>
    </source>
</evidence>
<dbReference type="InterPro" id="IPR011032">
    <property type="entry name" value="GroES-like_sf"/>
</dbReference>
<dbReference type="InterPro" id="IPR047109">
    <property type="entry name" value="CAD-like"/>
</dbReference>
<dbReference type="OrthoDB" id="1879366at2759"/>
<sequence>MVEAIQFRGTPSGQIIQTRATLPDIKPDEALVKVTHSGLCGSDIHQLKKPLVLGHEGIGIVEQVGSACTLKPGDRVGWGPLNSTCGRCRMCHTGQDNYCPEMRAYGSTDYDIQGSMCSYAVRREQWLFKIPDSLAPEDAAPLMCGGGTVWMPLIDYCKPYDRIGIVGVGGLGHLAIQLAAKMGCDVVVFSSTDDKKEESKKLGANEFYATGGVSDYSTLGVTKPIDRLLITSSAKFNLGLFYPILSPSASIFPLSVDGGDLRAPYMQTVMYGRKIIGSCITPILAM</sequence>
<keyword evidence="4" id="KW-0560">Oxidoreductase</keyword>
<dbReference type="PANTHER" id="PTHR42683">
    <property type="entry name" value="ALDEHYDE REDUCTASE"/>
    <property type="match status" value="1"/>
</dbReference>
<dbReference type="STRING" id="1441469.A0A225AQT2"/>
<protein>
    <recommendedName>
        <fullName evidence="6">Enoyl reductase (ER) domain-containing protein</fullName>
    </recommendedName>
</protein>
<dbReference type="Pfam" id="PF00107">
    <property type="entry name" value="ADH_zinc_N"/>
    <property type="match status" value="1"/>
</dbReference>
<dbReference type="InterPro" id="IPR029752">
    <property type="entry name" value="D-isomer_DH_CS1"/>
</dbReference>
<evidence type="ECO:0000256" key="1">
    <source>
        <dbReference type="ARBA" id="ARBA00001947"/>
    </source>
</evidence>
<dbReference type="PROSITE" id="PS00059">
    <property type="entry name" value="ADH_ZINC"/>
    <property type="match status" value="1"/>
</dbReference>